<accession>A0AA88XZZ0</accession>
<keyword evidence="2 8" id="KW-0812">Transmembrane</keyword>
<dbReference type="GO" id="GO:0005886">
    <property type="term" value="C:plasma membrane"/>
    <property type="evidence" value="ECO:0007669"/>
    <property type="project" value="TreeGrafter"/>
</dbReference>
<evidence type="ECO:0000256" key="7">
    <source>
        <dbReference type="ARBA" id="ARBA00023224"/>
    </source>
</evidence>
<keyword evidence="5 8" id="KW-0472">Membrane</keyword>
<dbReference type="GO" id="GO:0042923">
    <property type="term" value="F:neuropeptide binding"/>
    <property type="evidence" value="ECO:0007669"/>
    <property type="project" value="TreeGrafter"/>
</dbReference>
<organism evidence="10 11">
    <name type="scientific">Pinctada imbricata</name>
    <name type="common">Atlantic pearl-oyster</name>
    <name type="synonym">Pinctada martensii</name>
    <dbReference type="NCBI Taxonomy" id="66713"/>
    <lineage>
        <taxon>Eukaryota</taxon>
        <taxon>Metazoa</taxon>
        <taxon>Spiralia</taxon>
        <taxon>Lophotrochozoa</taxon>
        <taxon>Mollusca</taxon>
        <taxon>Bivalvia</taxon>
        <taxon>Autobranchia</taxon>
        <taxon>Pteriomorphia</taxon>
        <taxon>Pterioida</taxon>
        <taxon>Pterioidea</taxon>
        <taxon>Pteriidae</taxon>
        <taxon>Pinctada</taxon>
    </lineage>
</organism>
<evidence type="ECO:0000259" key="9">
    <source>
        <dbReference type="PROSITE" id="PS50262"/>
    </source>
</evidence>
<dbReference type="Proteomes" id="UP001186944">
    <property type="component" value="Unassembled WGS sequence"/>
</dbReference>
<dbReference type="InterPro" id="IPR000276">
    <property type="entry name" value="GPCR_Rhodpsn"/>
</dbReference>
<comment type="subcellular location">
    <subcellularLocation>
        <location evidence="1">Membrane</location>
        <topology evidence="1">Multi-pass membrane protein</topology>
    </subcellularLocation>
</comment>
<dbReference type="PROSITE" id="PS50262">
    <property type="entry name" value="G_PROTEIN_RECEP_F1_2"/>
    <property type="match status" value="1"/>
</dbReference>
<name>A0AA88XZZ0_PINIB</name>
<feature type="transmembrane region" description="Helical" evidence="8">
    <location>
        <begin position="79"/>
        <end position="105"/>
    </location>
</feature>
<dbReference type="PRINTS" id="PR00237">
    <property type="entry name" value="GPCRRHODOPSN"/>
</dbReference>
<keyword evidence="3 8" id="KW-1133">Transmembrane helix</keyword>
<dbReference type="PANTHER" id="PTHR24235">
    <property type="entry name" value="NEUROPEPTIDE Y RECEPTOR"/>
    <property type="match status" value="1"/>
</dbReference>
<evidence type="ECO:0000256" key="2">
    <source>
        <dbReference type="ARBA" id="ARBA00022692"/>
    </source>
</evidence>
<evidence type="ECO:0000256" key="8">
    <source>
        <dbReference type="SAM" id="Phobius"/>
    </source>
</evidence>
<dbReference type="Gene3D" id="1.20.1070.10">
    <property type="entry name" value="Rhodopsin 7-helix transmembrane proteins"/>
    <property type="match status" value="1"/>
</dbReference>
<feature type="domain" description="G-protein coupled receptors family 1 profile" evidence="9">
    <location>
        <begin position="59"/>
        <end position="260"/>
    </location>
</feature>
<evidence type="ECO:0000256" key="6">
    <source>
        <dbReference type="ARBA" id="ARBA00023170"/>
    </source>
</evidence>
<comment type="caution">
    <text evidence="10">The sequence shown here is derived from an EMBL/GenBank/DDBJ whole genome shotgun (WGS) entry which is preliminary data.</text>
</comment>
<dbReference type="InterPro" id="IPR017452">
    <property type="entry name" value="GPCR_Rhodpsn_7TM"/>
</dbReference>
<feature type="transmembrane region" description="Helical" evidence="8">
    <location>
        <begin position="213"/>
        <end position="234"/>
    </location>
</feature>
<gene>
    <name evidence="10" type="ORF">FSP39_010670</name>
</gene>
<protein>
    <recommendedName>
        <fullName evidence="9">G-protein coupled receptors family 1 profile domain-containing protein</fullName>
    </recommendedName>
</protein>
<evidence type="ECO:0000313" key="11">
    <source>
        <dbReference type="Proteomes" id="UP001186944"/>
    </source>
</evidence>
<keyword evidence="11" id="KW-1185">Reference proteome</keyword>
<dbReference type="GO" id="GO:0043005">
    <property type="term" value="C:neuron projection"/>
    <property type="evidence" value="ECO:0007669"/>
    <property type="project" value="TreeGrafter"/>
</dbReference>
<evidence type="ECO:0000256" key="1">
    <source>
        <dbReference type="ARBA" id="ARBA00004141"/>
    </source>
</evidence>
<dbReference type="SUPFAM" id="SSF81321">
    <property type="entry name" value="Family A G protein-coupled receptor-like"/>
    <property type="match status" value="1"/>
</dbReference>
<feature type="transmembrane region" description="Helical" evidence="8">
    <location>
        <begin position="117"/>
        <end position="136"/>
    </location>
</feature>
<sequence length="323" mass="37519">MNYFEYNGTHYNHTDAFYFYYNSENYFEDSASGIFGVDPTHKGVLIFLYAVIIVASFLGNVFICLSYKKQVIQRTNTNLFILAISINDIIQILFEPFLAISNIIFYSWPYASFTCPLVVYVQFVTVNFKAFVLVAMTCEKYVAITMPTRKCYKRKVAYFMILTLFIAAVLVALPTAINTRVSFEILAIKGHGLCLEIWQESSQKYIYSITTMILQYFLPILVMGVSYTHIIVILHRHRIPGEPMQDRDQRLMKSKKKLIRYARASTKYTDFVLRSRRLSDKLLSQGYVCERLTSSLRKLYGRYGELVIHYDVPLSRMVDDVLS</sequence>
<evidence type="ECO:0000256" key="5">
    <source>
        <dbReference type="ARBA" id="ARBA00023136"/>
    </source>
</evidence>
<evidence type="ECO:0000313" key="10">
    <source>
        <dbReference type="EMBL" id="KAK3095134.1"/>
    </source>
</evidence>
<evidence type="ECO:0000256" key="3">
    <source>
        <dbReference type="ARBA" id="ARBA00022989"/>
    </source>
</evidence>
<dbReference type="Pfam" id="PF00001">
    <property type="entry name" value="7tm_1"/>
    <property type="match status" value="1"/>
</dbReference>
<keyword evidence="4" id="KW-0297">G-protein coupled receptor</keyword>
<dbReference type="AlphaFoldDB" id="A0AA88XZZ0"/>
<feature type="transmembrane region" description="Helical" evidence="8">
    <location>
        <begin position="156"/>
        <end position="177"/>
    </location>
</feature>
<proteinExistence type="predicted"/>
<dbReference type="EMBL" id="VSWD01000008">
    <property type="protein sequence ID" value="KAK3095134.1"/>
    <property type="molecule type" value="Genomic_DNA"/>
</dbReference>
<dbReference type="GO" id="GO:0008188">
    <property type="term" value="F:neuropeptide receptor activity"/>
    <property type="evidence" value="ECO:0007669"/>
    <property type="project" value="TreeGrafter"/>
</dbReference>
<dbReference type="PANTHER" id="PTHR24235:SF29">
    <property type="entry name" value="GH23382P"/>
    <property type="match status" value="1"/>
</dbReference>
<keyword evidence="6" id="KW-0675">Receptor</keyword>
<feature type="transmembrane region" description="Helical" evidence="8">
    <location>
        <begin position="46"/>
        <end position="67"/>
    </location>
</feature>
<keyword evidence="7" id="KW-0807">Transducer</keyword>
<reference evidence="10" key="1">
    <citation type="submission" date="2019-08" db="EMBL/GenBank/DDBJ databases">
        <title>The improved chromosome-level genome for the pearl oyster Pinctada fucata martensii using PacBio sequencing and Hi-C.</title>
        <authorList>
            <person name="Zheng Z."/>
        </authorList>
    </citation>
    <scope>NUCLEOTIDE SEQUENCE</scope>
    <source>
        <strain evidence="10">ZZ-2019</strain>
        <tissue evidence="10">Adductor muscle</tissue>
    </source>
</reference>
<evidence type="ECO:0000256" key="4">
    <source>
        <dbReference type="ARBA" id="ARBA00023040"/>
    </source>
</evidence>